<dbReference type="Proteomes" id="UP000665944">
    <property type="component" value="Unassembled WGS sequence"/>
</dbReference>
<dbReference type="EMBL" id="JAGHKT020000014">
    <property type="protein sequence ID" value="MCM5672914.1"/>
    <property type="molecule type" value="Genomic_DNA"/>
</dbReference>
<dbReference type="EMBL" id="CP054550">
    <property type="protein sequence ID" value="QKQ28493.1"/>
    <property type="molecule type" value="Genomic_DNA"/>
</dbReference>
<dbReference type="Gene3D" id="1.20.58.1000">
    <property type="entry name" value="Metal-sensitive repressor, helix protomer"/>
    <property type="match status" value="1"/>
</dbReference>
<dbReference type="GO" id="GO:0003677">
    <property type="term" value="F:DNA binding"/>
    <property type="evidence" value="ECO:0007669"/>
    <property type="project" value="InterPro"/>
</dbReference>
<evidence type="ECO:0000313" key="4">
    <source>
        <dbReference type="Proteomes" id="UP000241540"/>
    </source>
</evidence>
<keyword evidence="6" id="KW-1185">Reference proteome</keyword>
<accession>A0A1L8Y5R0</accession>
<reference evidence="3 5" key="3">
    <citation type="submission" date="2019-09" db="EMBL/GenBank/DDBJ databases">
        <title>FDA dAtabase for Regulatory Grade micrObial Sequences (FDA-ARGOS): Supporting development and validation of Infectious Disease Dx tests.</title>
        <authorList>
            <person name="Sciortino C."/>
            <person name="Tallon L."/>
            <person name="Sadzewicz L."/>
            <person name="Vavikolanu K."/>
            <person name="Mehta A."/>
            <person name="Aluvathingal J."/>
            <person name="Nadendla S."/>
            <person name="Nandy P."/>
            <person name="Geyer C."/>
            <person name="Yan Y."/>
            <person name="Sichtig H."/>
        </authorList>
    </citation>
    <scope>NUCLEOTIDE SEQUENCE [LARGE SCALE GENOMIC DNA]</scope>
    <source>
        <strain evidence="3 5">FDAARGOS_661</strain>
    </source>
</reference>
<reference evidence="2 4" key="1">
    <citation type="journal article" date="2016" name="Front. Microbiol.">
        <title>Comprehensive Phylogenetic Analysis of Bovine Non-aureus Staphylococci Species Based on Whole-Genome Sequencing.</title>
        <authorList>
            <person name="Naushad S."/>
            <person name="Barkema H.W."/>
            <person name="Luby C."/>
            <person name="Condas L.A."/>
            <person name="Nobrega D.B."/>
            <person name="Carson D.A."/>
            <person name="De Buck J."/>
        </authorList>
    </citation>
    <scope>NUCLEOTIDE SEQUENCE [LARGE SCALE GENOMIC DNA]</scope>
    <source>
        <strain evidence="2 4">SNUC 5336</strain>
    </source>
</reference>
<dbReference type="Pfam" id="PF02583">
    <property type="entry name" value="Trns_repr_metal"/>
    <property type="match status" value="1"/>
</dbReference>
<organism evidence="2 4">
    <name type="scientific">Staphylococcus hominis</name>
    <dbReference type="NCBI Taxonomy" id="1290"/>
    <lineage>
        <taxon>Bacteria</taxon>
        <taxon>Bacillati</taxon>
        <taxon>Bacillota</taxon>
        <taxon>Bacilli</taxon>
        <taxon>Bacillales</taxon>
        <taxon>Staphylococcaceae</taxon>
        <taxon>Staphylococcus</taxon>
    </lineage>
</organism>
<dbReference type="CDD" id="cd10152">
    <property type="entry name" value="SaCsoR-like_DUF156"/>
    <property type="match status" value="1"/>
</dbReference>
<reference evidence="1 6" key="4">
    <citation type="submission" date="2022-06" db="EMBL/GenBank/DDBJ databases">
        <title>Staphylococcus hominis ShoR14 genome sequence.</title>
        <authorList>
            <person name="Yeo C.C."/>
            <person name="Chew C.H."/>
            <person name="Che Hamzah A.M."/>
            <person name="Al-Trad E.I."/>
        </authorList>
    </citation>
    <scope>NUCLEOTIDE SEQUENCE [LARGE SCALE GENOMIC DNA]</scope>
    <source>
        <strain evidence="1 6">ShoR14</strain>
    </source>
</reference>
<dbReference type="AlphaFoldDB" id="A0A1L8Y5R0"/>
<dbReference type="Proteomes" id="UP000241540">
    <property type="component" value="Unassembled WGS sequence"/>
</dbReference>
<dbReference type="PANTHER" id="PTHR33677:SF3">
    <property type="entry name" value="COPPER-SENSING TRANSCRIPTIONAL REPRESSOR RICR"/>
    <property type="match status" value="1"/>
</dbReference>
<dbReference type="GeneID" id="58106827"/>
<dbReference type="GO" id="GO:0045892">
    <property type="term" value="P:negative regulation of DNA-templated transcription"/>
    <property type="evidence" value="ECO:0007669"/>
    <property type="project" value="UniProtKB-ARBA"/>
</dbReference>
<evidence type="ECO:0000313" key="6">
    <source>
        <dbReference type="Proteomes" id="UP000665944"/>
    </source>
</evidence>
<dbReference type="RefSeq" id="WP_002437530.1">
    <property type="nucleotide sequence ID" value="NZ_CABMJU010000014.1"/>
</dbReference>
<gene>
    <name evidence="1" type="primary">csoR</name>
    <name evidence="2" type="ORF">BUZ51_08345</name>
    <name evidence="3" type="ORF">FOB69_01190</name>
    <name evidence="1" type="ORF">J7T32_009190</name>
</gene>
<dbReference type="eggNOG" id="COG1937">
    <property type="taxonomic scope" value="Bacteria"/>
</dbReference>
<dbReference type="Proteomes" id="UP000509636">
    <property type="component" value="Chromosome"/>
</dbReference>
<proteinExistence type="predicted"/>
<protein>
    <submittedName>
        <fullName evidence="1">Copper-sensing transcriptional repressor CsoR</fullName>
    </submittedName>
    <submittedName>
        <fullName evidence="2">CsoR family transcriptional regulator</fullName>
    </submittedName>
</protein>
<name>A0A1L8Y5R0_STAHO</name>
<evidence type="ECO:0000313" key="1">
    <source>
        <dbReference type="EMBL" id="MCM5672914.1"/>
    </source>
</evidence>
<dbReference type="InterPro" id="IPR003735">
    <property type="entry name" value="Metal_Tscrpt_repr"/>
</dbReference>
<evidence type="ECO:0000313" key="5">
    <source>
        <dbReference type="Proteomes" id="UP000509636"/>
    </source>
</evidence>
<dbReference type="PANTHER" id="PTHR33677">
    <property type="entry name" value="TRANSCRIPTIONAL REPRESSOR FRMR-RELATED"/>
    <property type="match status" value="1"/>
</dbReference>
<sequence>MENQNHAHHSEQVKLNLKSRLNRIEGQVKAINRMIDEDVYCDDVLTQIRATRSALNSVATKLLEHHMKSCIMEKINQGTEEEAMEELLVTFQKLVKD</sequence>
<dbReference type="GO" id="GO:0046872">
    <property type="term" value="F:metal ion binding"/>
    <property type="evidence" value="ECO:0007669"/>
    <property type="project" value="InterPro"/>
</dbReference>
<reference evidence="2" key="2">
    <citation type="submission" date="2018-03" db="EMBL/GenBank/DDBJ databases">
        <authorList>
            <person name="Naushad S."/>
        </authorList>
    </citation>
    <scope>NUCLEOTIDE SEQUENCE</scope>
    <source>
        <strain evidence="2">SNUC 5336</strain>
    </source>
</reference>
<evidence type="ECO:0000313" key="2">
    <source>
        <dbReference type="EMBL" id="PTK30135.1"/>
    </source>
</evidence>
<evidence type="ECO:0000313" key="3">
    <source>
        <dbReference type="EMBL" id="QKQ28493.1"/>
    </source>
</evidence>
<dbReference type="EMBL" id="PZHX01000016">
    <property type="protein sequence ID" value="PTK30135.1"/>
    <property type="molecule type" value="Genomic_DNA"/>
</dbReference>
<dbReference type="InterPro" id="IPR038390">
    <property type="entry name" value="Metal_Tscrpt_repr_sf"/>
</dbReference>